<dbReference type="Pfam" id="PF12436">
    <property type="entry name" value="USP7_ICP0_bdg"/>
    <property type="match status" value="1"/>
</dbReference>
<protein>
    <recommendedName>
        <fullName evidence="3">Ubiquitin carboxyl-terminal hydrolase 7 ICP0-binding domain-containing protein</fullName>
    </recommendedName>
</protein>
<evidence type="ECO:0000259" key="3">
    <source>
        <dbReference type="Pfam" id="PF12436"/>
    </source>
</evidence>
<evidence type="ECO:0000256" key="1">
    <source>
        <dbReference type="ARBA" id="ARBA00022786"/>
    </source>
</evidence>
<comment type="caution">
    <text evidence="4">The sequence shown here is derived from an EMBL/GenBank/DDBJ whole genome shotgun (WGS) entry which is preliminary data.</text>
</comment>
<sequence length="284" mass="32991">MAHNKDDSDLYTIIKVVRNEDLYQQIGIDVYCDLADHDKVRSFRVHNSTPFNRFKEIVAGQFGVPLQLQRFWICLKRKNKTCRPCQLLTHEEEKQPLNTRTDLILLEGLELGPDLCTFRLRHKTKEDILLFFNHYDPEKEEIRYVGNLFVKGSAMPGDILKKLNDMANFSPDEELELFVPKVICELVDQKCTFLDNEIYCIVTNFAICFLCAVLFSALHLENGDIICFHKAIIQMKCRYPDIPSFLRYRRCQASQDSKLKVIALKKELKAAEKKLSALIGCQHN</sequence>
<dbReference type="Gene3D" id="3.10.20.90">
    <property type="entry name" value="Phosphatidylinositol 3-kinase Catalytic Subunit, Chain A, domain 1"/>
    <property type="match status" value="1"/>
</dbReference>
<reference evidence="4" key="1">
    <citation type="submission" date="2022-04" db="EMBL/GenBank/DDBJ databases">
        <title>A functionally conserved STORR gene fusion in Papaver species that diverged 16.8 million years ago.</title>
        <authorList>
            <person name="Catania T."/>
        </authorList>
    </citation>
    <scope>NUCLEOTIDE SEQUENCE</scope>
    <source>
        <strain evidence="4">S-188037</strain>
    </source>
</reference>
<keyword evidence="2" id="KW-0472">Membrane</keyword>
<gene>
    <name evidence="4" type="ORF">MKW98_008309</name>
</gene>
<feature type="domain" description="Ubiquitin carboxyl-terminal hydrolase 7 ICP0-binding" evidence="3">
    <location>
        <begin position="69"/>
        <end position="250"/>
    </location>
</feature>
<dbReference type="InterPro" id="IPR024729">
    <property type="entry name" value="USP7_ICP0-binding_dom"/>
</dbReference>
<accession>A0AAD4SA12</accession>
<dbReference type="AlphaFoldDB" id="A0AAD4SA12"/>
<keyword evidence="2" id="KW-0812">Transmembrane</keyword>
<dbReference type="Proteomes" id="UP001202328">
    <property type="component" value="Unassembled WGS sequence"/>
</dbReference>
<evidence type="ECO:0000313" key="4">
    <source>
        <dbReference type="EMBL" id="KAI3878032.1"/>
    </source>
</evidence>
<evidence type="ECO:0000313" key="5">
    <source>
        <dbReference type="Proteomes" id="UP001202328"/>
    </source>
</evidence>
<name>A0AAD4SA12_9MAGN</name>
<dbReference type="GO" id="GO:0140096">
    <property type="term" value="F:catalytic activity, acting on a protein"/>
    <property type="evidence" value="ECO:0007669"/>
    <property type="project" value="UniProtKB-ARBA"/>
</dbReference>
<keyword evidence="2" id="KW-1133">Transmembrane helix</keyword>
<organism evidence="4 5">
    <name type="scientific">Papaver atlanticum</name>
    <dbReference type="NCBI Taxonomy" id="357466"/>
    <lineage>
        <taxon>Eukaryota</taxon>
        <taxon>Viridiplantae</taxon>
        <taxon>Streptophyta</taxon>
        <taxon>Embryophyta</taxon>
        <taxon>Tracheophyta</taxon>
        <taxon>Spermatophyta</taxon>
        <taxon>Magnoliopsida</taxon>
        <taxon>Ranunculales</taxon>
        <taxon>Papaveraceae</taxon>
        <taxon>Papaveroideae</taxon>
        <taxon>Papaver</taxon>
    </lineage>
</organism>
<keyword evidence="5" id="KW-1185">Reference proteome</keyword>
<dbReference type="EMBL" id="JAJJMB010012336">
    <property type="protein sequence ID" value="KAI3878032.1"/>
    <property type="molecule type" value="Genomic_DNA"/>
</dbReference>
<feature type="transmembrane region" description="Helical" evidence="2">
    <location>
        <begin position="201"/>
        <end position="220"/>
    </location>
</feature>
<proteinExistence type="predicted"/>
<keyword evidence="1" id="KW-0833">Ubl conjugation pathway</keyword>
<evidence type="ECO:0000256" key="2">
    <source>
        <dbReference type="SAM" id="Phobius"/>
    </source>
</evidence>